<evidence type="ECO:0000313" key="3">
    <source>
        <dbReference type="Proteomes" id="UP000289996"/>
    </source>
</evidence>
<accession>A0A660E4G8</accession>
<dbReference type="InterPro" id="IPR023385">
    <property type="entry name" value="YopX-like_C"/>
</dbReference>
<sequence length="157" mass="17647">MKEKIEFRAIPDVDDDEMASIDANYDGRFVYGSLMDGPIPCIVGEVVESSENGVIPAWWVPVKRDTIGQYVGRKDVNGKRIYVGSIVEKRHLDDETGLPFGECLNGIVVYEPKGARYLLDLIGQEKNIGIYYKYSQYTVIGNVYENPELLEAPHGNQ</sequence>
<evidence type="ECO:0000313" key="2">
    <source>
        <dbReference type="EMBL" id="VDG27830.1"/>
    </source>
</evidence>
<dbReference type="Pfam" id="PF09643">
    <property type="entry name" value="YopX"/>
    <property type="match status" value="1"/>
</dbReference>
<dbReference type="Proteomes" id="UP000289996">
    <property type="component" value="Unassembled WGS sequence"/>
</dbReference>
<dbReference type="RefSeq" id="WP_130851541.1">
    <property type="nucleotide sequence ID" value="NZ_UYIG01000057.1"/>
</dbReference>
<reference evidence="2 3" key="1">
    <citation type="submission" date="2018-11" db="EMBL/GenBank/DDBJ databases">
        <authorList>
            <person name="Wuyts S."/>
        </authorList>
    </citation>
    <scope>NUCLEOTIDE SEQUENCE [LARGE SCALE GENOMIC DNA]</scope>
    <source>
        <strain evidence="2">Lactobacillus mudanjiangensis AMBF249</strain>
    </source>
</reference>
<dbReference type="OrthoDB" id="1809393at2"/>
<dbReference type="AlphaFoldDB" id="A0A660E4G8"/>
<dbReference type="Gene3D" id="2.30.30.290">
    <property type="entry name" value="YopX-like domains"/>
    <property type="match status" value="1"/>
</dbReference>
<dbReference type="InterPro" id="IPR019096">
    <property type="entry name" value="YopX_protein"/>
</dbReference>
<name>A0A660E4G8_9LACO</name>
<organism evidence="2 3">
    <name type="scientific">Lactiplantibacillus mudanjiangensis</name>
    <dbReference type="NCBI Taxonomy" id="1296538"/>
    <lineage>
        <taxon>Bacteria</taxon>
        <taxon>Bacillati</taxon>
        <taxon>Bacillota</taxon>
        <taxon>Bacilli</taxon>
        <taxon>Lactobacillales</taxon>
        <taxon>Lactobacillaceae</taxon>
        <taxon>Lactiplantibacillus</taxon>
    </lineage>
</organism>
<dbReference type="SUPFAM" id="SSF159006">
    <property type="entry name" value="YopX-like"/>
    <property type="match status" value="1"/>
</dbReference>
<evidence type="ECO:0000259" key="1">
    <source>
        <dbReference type="Pfam" id="PF09643"/>
    </source>
</evidence>
<gene>
    <name evidence="2" type="ORF">MUDAN_MDHGFNIF_02654</name>
</gene>
<keyword evidence="3" id="KW-1185">Reference proteome</keyword>
<dbReference type="EMBL" id="UYIG01000057">
    <property type="protein sequence ID" value="VDG27830.1"/>
    <property type="molecule type" value="Genomic_DNA"/>
</dbReference>
<protein>
    <recommendedName>
        <fullName evidence="1">YopX protein domain-containing protein</fullName>
    </recommendedName>
</protein>
<proteinExistence type="predicted"/>
<feature type="domain" description="YopX protein" evidence="1">
    <location>
        <begin position="55"/>
        <end position="151"/>
    </location>
</feature>